<name>A0ABT5KRW6_9BURK</name>
<keyword evidence="3" id="KW-1185">Reference proteome</keyword>
<keyword evidence="1" id="KW-1133">Transmembrane helix</keyword>
<comment type="caution">
    <text evidence="2">The sequence shown here is derived from an EMBL/GenBank/DDBJ whole genome shotgun (WGS) entry which is preliminary data.</text>
</comment>
<keyword evidence="1" id="KW-0812">Transmembrane</keyword>
<keyword evidence="1" id="KW-0472">Membrane</keyword>
<proteinExistence type="predicted"/>
<evidence type="ECO:0000313" key="2">
    <source>
        <dbReference type="EMBL" id="MDC8785195.1"/>
    </source>
</evidence>
<dbReference type="EMBL" id="JAQQXS010000006">
    <property type="protein sequence ID" value="MDC8785195.1"/>
    <property type="molecule type" value="Genomic_DNA"/>
</dbReference>
<evidence type="ECO:0000256" key="1">
    <source>
        <dbReference type="SAM" id="Phobius"/>
    </source>
</evidence>
<reference evidence="2 3" key="1">
    <citation type="submission" date="2022-10" db="EMBL/GenBank/DDBJ databases">
        <title>paucibacter sp. hw8 Genome sequencing.</title>
        <authorList>
            <person name="Park S."/>
        </authorList>
    </citation>
    <scope>NUCLEOTIDE SEQUENCE [LARGE SCALE GENOMIC DNA]</scope>
    <source>
        <strain evidence="3">hw8</strain>
    </source>
</reference>
<dbReference type="Proteomes" id="UP001219862">
    <property type="component" value="Unassembled WGS sequence"/>
</dbReference>
<accession>A0ABT5KRW6</accession>
<dbReference type="RefSeq" id="WP_273596305.1">
    <property type="nucleotide sequence ID" value="NZ_JAQQXS010000006.1"/>
</dbReference>
<sequence length="82" mass="8652">MRQNNISPGRAWSTSSFGETADTSSLELSALGEHLGLCRASHGGLFRLRCAAETVHGFVAPRFFTSLLLALLCLMAGSALLG</sequence>
<evidence type="ECO:0000313" key="3">
    <source>
        <dbReference type="Proteomes" id="UP001219862"/>
    </source>
</evidence>
<protein>
    <submittedName>
        <fullName evidence="2">Uncharacterized protein</fullName>
    </submittedName>
</protein>
<organism evidence="2 3">
    <name type="scientific">Roseateles koreensis</name>
    <dbReference type="NCBI Taxonomy" id="2987526"/>
    <lineage>
        <taxon>Bacteria</taxon>
        <taxon>Pseudomonadati</taxon>
        <taxon>Pseudomonadota</taxon>
        <taxon>Betaproteobacteria</taxon>
        <taxon>Burkholderiales</taxon>
        <taxon>Sphaerotilaceae</taxon>
        <taxon>Roseateles</taxon>
    </lineage>
</organism>
<feature type="transmembrane region" description="Helical" evidence="1">
    <location>
        <begin position="63"/>
        <end position="81"/>
    </location>
</feature>
<gene>
    <name evidence="2" type="ORF">PRZ01_08330</name>
</gene>